<name>A0AAJ0B7D3_9PEZI</name>
<gene>
    <name evidence="2" type="ORF">QBC47DRAFT_348369</name>
</gene>
<organism evidence="2 3">
    <name type="scientific">Echria macrotheca</name>
    <dbReference type="NCBI Taxonomy" id="438768"/>
    <lineage>
        <taxon>Eukaryota</taxon>
        <taxon>Fungi</taxon>
        <taxon>Dikarya</taxon>
        <taxon>Ascomycota</taxon>
        <taxon>Pezizomycotina</taxon>
        <taxon>Sordariomycetes</taxon>
        <taxon>Sordariomycetidae</taxon>
        <taxon>Sordariales</taxon>
        <taxon>Schizotheciaceae</taxon>
        <taxon>Echria</taxon>
    </lineage>
</organism>
<sequence>MPPKKRLSVKDKVETPKMALSSNNSITVASATVGASKERGASEHNSPVPSPAPIRADDTEMEDDTNGVAGPTPAAHSPTPANETAMVIKKAVSSKPQQGTMNGATTNGIGAAMAVRSRNPYDGVNLDDITLRQLQEDIDAYQHDLAWCNAQLDQPDLTPQEQRTFNLRCLDLAH</sequence>
<dbReference type="AlphaFoldDB" id="A0AAJ0B7D3"/>
<evidence type="ECO:0000256" key="1">
    <source>
        <dbReference type="SAM" id="MobiDB-lite"/>
    </source>
</evidence>
<evidence type="ECO:0000313" key="3">
    <source>
        <dbReference type="Proteomes" id="UP001239445"/>
    </source>
</evidence>
<accession>A0AAJ0B7D3</accession>
<proteinExistence type="predicted"/>
<dbReference type="EMBL" id="MU839838">
    <property type="protein sequence ID" value="KAK1753031.1"/>
    <property type="molecule type" value="Genomic_DNA"/>
</dbReference>
<keyword evidence="3" id="KW-1185">Reference proteome</keyword>
<feature type="non-terminal residue" evidence="2">
    <location>
        <position position="174"/>
    </location>
</feature>
<reference evidence="2" key="1">
    <citation type="submission" date="2023-06" db="EMBL/GenBank/DDBJ databases">
        <title>Genome-scale phylogeny and comparative genomics of the fungal order Sordariales.</title>
        <authorList>
            <consortium name="Lawrence Berkeley National Laboratory"/>
            <person name="Hensen N."/>
            <person name="Bonometti L."/>
            <person name="Westerberg I."/>
            <person name="Brannstrom I.O."/>
            <person name="Guillou S."/>
            <person name="Cros-Aarteil S."/>
            <person name="Calhoun S."/>
            <person name="Haridas S."/>
            <person name="Kuo A."/>
            <person name="Mondo S."/>
            <person name="Pangilinan J."/>
            <person name="Riley R."/>
            <person name="Labutti K."/>
            <person name="Andreopoulos B."/>
            <person name="Lipzen A."/>
            <person name="Chen C."/>
            <person name="Yanf M."/>
            <person name="Daum C."/>
            <person name="Ng V."/>
            <person name="Clum A."/>
            <person name="Steindorff A."/>
            <person name="Ohm R."/>
            <person name="Martin F."/>
            <person name="Silar P."/>
            <person name="Natvig D."/>
            <person name="Lalanne C."/>
            <person name="Gautier V."/>
            <person name="Ament-Velasquez S.L."/>
            <person name="Kruys A."/>
            <person name="Hutchinson M.I."/>
            <person name="Powell A.J."/>
            <person name="Barry K."/>
            <person name="Miller A.N."/>
            <person name="Grigoriev I.V."/>
            <person name="Debuchy R."/>
            <person name="Gladieux P."/>
            <person name="Thoren M.H."/>
            <person name="Johannesson H."/>
        </authorList>
    </citation>
    <scope>NUCLEOTIDE SEQUENCE</scope>
    <source>
        <strain evidence="2">PSN4</strain>
    </source>
</reference>
<feature type="region of interest" description="Disordered" evidence="1">
    <location>
        <begin position="1"/>
        <end position="81"/>
    </location>
</feature>
<comment type="caution">
    <text evidence="2">The sequence shown here is derived from an EMBL/GenBank/DDBJ whole genome shotgun (WGS) entry which is preliminary data.</text>
</comment>
<feature type="compositionally biased region" description="Polar residues" evidence="1">
    <location>
        <begin position="20"/>
        <end position="30"/>
    </location>
</feature>
<evidence type="ECO:0000313" key="2">
    <source>
        <dbReference type="EMBL" id="KAK1753031.1"/>
    </source>
</evidence>
<protein>
    <submittedName>
        <fullName evidence="2">Uncharacterized protein</fullName>
    </submittedName>
</protein>
<dbReference type="Proteomes" id="UP001239445">
    <property type="component" value="Unassembled WGS sequence"/>
</dbReference>